<dbReference type="PANTHER" id="PTHR11069">
    <property type="entry name" value="GLUCOSYLCERAMIDASE"/>
    <property type="match status" value="1"/>
</dbReference>
<evidence type="ECO:0000313" key="11">
    <source>
        <dbReference type="EMBL" id="KAK6750036.1"/>
    </source>
</evidence>
<evidence type="ECO:0000256" key="8">
    <source>
        <dbReference type="SAM" id="SignalP"/>
    </source>
</evidence>
<keyword evidence="12" id="KW-1185">Reference proteome</keyword>
<keyword evidence="6" id="KW-0443">Lipid metabolism</keyword>
<comment type="caution">
    <text evidence="11">The sequence shown here is derived from an EMBL/GenBank/DDBJ whole genome shotgun (WGS) entry which is preliminary data.</text>
</comment>
<feature type="region of interest" description="Disordered" evidence="7">
    <location>
        <begin position="72"/>
        <end position="91"/>
    </location>
</feature>
<evidence type="ECO:0000256" key="7">
    <source>
        <dbReference type="SAM" id="MobiDB-lite"/>
    </source>
</evidence>
<comment type="similarity">
    <text evidence="2 6">Belongs to the glycosyl hydrolase 30 family.</text>
</comment>
<dbReference type="Gene3D" id="3.60.10.10">
    <property type="entry name" value="Endonuclease/exonuclease/phosphatase"/>
    <property type="match status" value="1"/>
</dbReference>
<dbReference type="SUPFAM" id="SSF51445">
    <property type="entry name" value="(Trans)glycosidases"/>
    <property type="match status" value="1"/>
</dbReference>
<evidence type="ECO:0000256" key="2">
    <source>
        <dbReference type="ARBA" id="ARBA00005382"/>
    </source>
</evidence>
<proteinExistence type="inferred from homology"/>
<evidence type="ECO:0000256" key="3">
    <source>
        <dbReference type="ARBA" id="ARBA00012658"/>
    </source>
</evidence>
<dbReference type="SUPFAM" id="SSF51011">
    <property type="entry name" value="Glycosyl hydrolase domain"/>
    <property type="match status" value="1"/>
</dbReference>
<dbReference type="InterPro" id="IPR017853">
    <property type="entry name" value="GH"/>
</dbReference>
<dbReference type="EMBL" id="JAVFWL010000004">
    <property type="protein sequence ID" value="KAK6750036.1"/>
    <property type="molecule type" value="Genomic_DNA"/>
</dbReference>
<feature type="domain" description="Endonuclease/exonuclease/phosphatase" evidence="10">
    <location>
        <begin position="411"/>
        <end position="588"/>
    </location>
</feature>
<gene>
    <name evidence="11" type="primary">Necator_chrIV.g15481</name>
    <name evidence="11" type="ORF">RB195_002186</name>
</gene>
<dbReference type="PRINTS" id="PR00843">
    <property type="entry name" value="GLHYDRLASE30"/>
</dbReference>
<dbReference type="InterPro" id="IPR036691">
    <property type="entry name" value="Endo/exonu/phosph_ase_sf"/>
</dbReference>
<evidence type="ECO:0000259" key="9">
    <source>
        <dbReference type="Pfam" id="PF02055"/>
    </source>
</evidence>
<sequence length="693" mass="78697">MTRILSLFSICVAFVDSLNNLLVQGRAHTLRALRKIVRERDATVVPFDPFASPRVAWEISPSKDDRSRVFGKTMKKQHSKESEHGNAAESSRLTLREAGNLREVKDHIAKKKNLICLNTIHKFENLVQTIPTYRTFAACGGMDEWVNERIDERMRILTPQKMTRCEKPTECQIRHGWAMWRTLAIPILCAHLVAGQFAYHPCAARTLKKNEVVCVCNTTYCDNVVPLGDLRLGEGTVYYSNEAGRRLDRSFLRQTANRAENGTLLTLDFTATFQKMIGFGGAFTDSAGINLRSLPKSMQDSILEGYYGSSGLQYTIGRVPMASTDFSTHEYSYADTPGDFSLTNFSLTVEDYQYKNVFGAELSRHTHDSHWRLSQTVYLQRENSVHRRGPACPSRSCRACQISRDCSAGDQMRKERRGVGFLVHPSVVHLVDSHEILSPRLAILRLRPLRQNPISIIYCYSPTSAADESKLDAFYEQLEEGIRNEKSFYKFVVGDFNAKLGKATEQEHRIGRFGLGDRNENGNRLAGLLSAARLFHGNSLFMKKDHRRWTWESSNGATRAEIDHILTNRRWCLLDVSVVPSFCSGSDHRLLRAKKDLATRWKRTSAIGNEGEKKVVYDDCVLEDSLSQADWHIEEDPSVDYELLLGGLRTCAERASKPRTTNLDRISKTTKELLERRKALRLDPNASHIENKH</sequence>
<dbReference type="Pfam" id="PF03372">
    <property type="entry name" value="Exo_endo_phos"/>
    <property type="match status" value="1"/>
</dbReference>
<evidence type="ECO:0000256" key="1">
    <source>
        <dbReference type="ARBA" id="ARBA00001013"/>
    </source>
</evidence>
<keyword evidence="4 8" id="KW-0732">Signal</keyword>
<evidence type="ECO:0000256" key="5">
    <source>
        <dbReference type="ARBA" id="ARBA00022801"/>
    </source>
</evidence>
<comment type="catalytic activity">
    <reaction evidence="1">
        <text>a beta-D-glucosyl-(1&lt;-&gt;1')-N-acylsphing-4-enine + H2O = an N-acylsphing-4-enine + D-glucose</text>
        <dbReference type="Rhea" id="RHEA:13269"/>
        <dbReference type="ChEBI" id="CHEBI:4167"/>
        <dbReference type="ChEBI" id="CHEBI:15377"/>
        <dbReference type="ChEBI" id="CHEBI:22801"/>
        <dbReference type="ChEBI" id="CHEBI:52639"/>
        <dbReference type="EC" id="3.2.1.45"/>
    </reaction>
    <physiologicalReaction direction="left-to-right" evidence="1">
        <dbReference type="Rhea" id="RHEA:13270"/>
    </physiologicalReaction>
</comment>
<dbReference type="InterPro" id="IPR033453">
    <property type="entry name" value="Glyco_hydro_30_TIM-barrel"/>
</dbReference>
<dbReference type="Pfam" id="PF02055">
    <property type="entry name" value="Glyco_hydro_30"/>
    <property type="match status" value="1"/>
</dbReference>
<feature type="chain" id="PRO_5045556753" description="Glucosylceramidase" evidence="8">
    <location>
        <begin position="18"/>
        <end position="693"/>
    </location>
</feature>
<dbReference type="Proteomes" id="UP001303046">
    <property type="component" value="Unassembled WGS sequence"/>
</dbReference>
<evidence type="ECO:0000313" key="12">
    <source>
        <dbReference type="Proteomes" id="UP001303046"/>
    </source>
</evidence>
<evidence type="ECO:0000259" key="10">
    <source>
        <dbReference type="Pfam" id="PF03372"/>
    </source>
</evidence>
<organism evidence="11 12">
    <name type="scientific">Necator americanus</name>
    <name type="common">Human hookworm</name>
    <dbReference type="NCBI Taxonomy" id="51031"/>
    <lineage>
        <taxon>Eukaryota</taxon>
        <taxon>Metazoa</taxon>
        <taxon>Ecdysozoa</taxon>
        <taxon>Nematoda</taxon>
        <taxon>Chromadorea</taxon>
        <taxon>Rhabditida</taxon>
        <taxon>Rhabditina</taxon>
        <taxon>Rhabditomorpha</taxon>
        <taxon>Strongyloidea</taxon>
        <taxon>Ancylostomatidae</taxon>
        <taxon>Bunostominae</taxon>
        <taxon>Necator</taxon>
    </lineage>
</organism>
<evidence type="ECO:0000256" key="4">
    <source>
        <dbReference type="ARBA" id="ARBA00022729"/>
    </source>
</evidence>
<keyword evidence="6" id="KW-0326">Glycosidase</keyword>
<feature type="domain" description="Glycosyl hydrolase family 30 TIM-barrel" evidence="9">
    <location>
        <begin position="278"/>
        <end position="356"/>
    </location>
</feature>
<keyword evidence="6" id="KW-0746">Sphingolipid metabolism</keyword>
<keyword evidence="5 6" id="KW-0378">Hydrolase</keyword>
<name>A0ABR1DHT2_NECAM</name>
<feature type="signal peptide" evidence="8">
    <location>
        <begin position="1"/>
        <end position="17"/>
    </location>
</feature>
<dbReference type="EC" id="3.2.1.45" evidence="3 6"/>
<dbReference type="InterPro" id="IPR001139">
    <property type="entry name" value="Glyco_hydro_30"/>
</dbReference>
<dbReference type="PANTHER" id="PTHR11069:SF23">
    <property type="entry name" value="LYSOSOMAL ACID GLUCOSYLCERAMIDASE"/>
    <property type="match status" value="1"/>
</dbReference>
<evidence type="ECO:0000256" key="6">
    <source>
        <dbReference type="RuleBase" id="RU361188"/>
    </source>
</evidence>
<dbReference type="InterPro" id="IPR005135">
    <property type="entry name" value="Endo/exonuclease/phosphatase"/>
</dbReference>
<dbReference type="Gene3D" id="3.20.20.80">
    <property type="entry name" value="Glycosidases"/>
    <property type="match status" value="1"/>
</dbReference>
<accession>A0ABR1DHT2</accession>
<dbReference type="SUPFAM" id="SSF56219">
    <property type="entry name" value="DNase I-like"/>
    <property type="match status" value="1"/>
</dbReference>
<reference evidence="11 12" key="1">
    <citation type="submission" date="2023-08" db="EMBL/GenBank/DDBJ databases">
        <title>A Necator americanus chromosomal reference genome.</title>
        <authorList>
            <person name="Ilik V."/>
            <person name="Petrzelkova K.J."/>
            <person name="Pardy F."/>
            <person name="Fuh T."/>
            <person name="Niatou-Singa F.S."/>
            <person name="Gouil Q."/>
            <person name="Baker L."/>
            <person name="Ritchie M.E."/>
            <person name="Jex A.R."/>
            <person name="Gazzola D."/>
            <person name="Li H."/>
            <person name="Toshio Fujiwara R."/>
            <person name="Zhan B."/>
            <person name="Aroian R.V."/>
            <person name="Pafco B."/>
            <person name="Schwarz E.M."/>
        </authorList>
    </citation>
    <scope>NUCLEOTIDE SEQUENCE [LARGE SCALE GENOMIC DNA]</scope>
    <source>
        <strain evidence="11 12">Aroian</strain>
        <tissue evidence="11">Whole animal</tissue>
    </source>
</reference>
<protein>
    <recommendedName>
        <fullName evidence="3 6">Glucosylceramidase</fullName>
        <ecNumber evidence="3 6">3.2.1.45</ecNumber>
    </recommendedName>
</protein>